<dbReference type="EMBL" id="CP025075">
    <property type="protein sequence ID" value="AUI38368.1"/>
    <property type="molecule type" value="Genomic_DNA"/>
</dbReference>
<reference evidence="1 2" key="1">
    <citation type="submission" date="2018-02" db="EMBL/GenBank/DDBJ databases">
        <title>Complete genome and methylome analysis of Bacillus caldolyticus.</title>
        <authorList>
            <person name="Fomenkov A.I."/>
            <person name="Mersha F."/>
            <person name="Vincze T."/>
            <person name="Roberts R.J."/>
        </authorList>
    </citation>
    <scope>NUCLEOTIDE SEQUENCE [LARGE SCALE GENOMIC DNA]</scope>
    <source>
        <strain evidence="1 2">NEB414</strain>
        <plasmid evidence="1 2">pBcl1</plasmid>
    </source>
</reference>
<organism evidence="1 2">
    <name type="scientific">Bacillus caldolyticus</name>
    <dbReference type="NCBI Taxonomy" id="1394"/>
    <lineage>
        <taxon>Bacteria</taxon>
        <taxon>Bacillati</taxon>
        <taxon>Bacillota</taxon>
        <taxon>Bacilli</taxon>
        <taxon>Bacillales</taxon>
        <taxon>Anoxybacillaceae</taxon>
        <taxon>Geobacillus</taxon>
        <taxon>Geobacillus thermoleovorans group</taxon>
    </lineage>
</organism>
<geneLocation type="plasmid" evidence="1 2">
    <name>pBcl1</name>
</geneLocation>
<evidence type="ECO:0000313" key="2">
    <source>
        <dbReference type="Proteomes" id="UP000265462"/>
    </source>
</evidence>
<dbReference type="Proteomes" id="UP000265462">
    <property type="component" value="Plasmid pBcl1"/>
</dbReference>
<sequence length="108" mass="12187">MRTGTRQRGRAENRNCPHCLKMFGDIKVRREYCIRQGKDNDCPVWVRLQLTPTPPKKPEVDLSRLAVSPHTLGVVWMSCVDSGMSLGGGRRRHEGYPWCLVLPPSGVS</sequence>
<gene>
    <name evidence="1" type="ORF">CWI35_18005</name>
</gene>
<accession>A0ABM6QT33</accession>
<proteinExistence type="predicted"/>
<protein>
    <submittedName>
        <fullName evidence="1">Uncharacterized protein</fullName>
    </submittedName>
</protein>
<evidence type="ECO:0000313" key="1">
    <source>
        <dbReference type="EMBL" id="AUI38368.1"/>
    </source>
</evidence>
<name>A0ABM6QT33_BACCL</name>
<keyword evidence="1" id="KW-0614">Plasmid</keyword>
<keyword evidence="2" id="KW-1185">Reference proteome</keyword>